<sequence>MPQYTVWVLPDDNITLSSGQLDGITQGDGSHLVGKTLTINDNTYQPIVIDDNEGFFADNDGSQRLQSETTLNGVTYAANTRVEAEYKFTATYDGVTYEGLGFNVRDSYPSYATIEGVAWFGPNGVPPGNVSLLIDDASEGNAGGAVNETNLAVPCFTPGTMLDAPDGPVPVETVATGDWLLTRDDGPQQVLWRGCLQLSALDLHIAPQLRPVMIRKGSLGPNRPSRDMVVSPQHRVLLDDWRAEYFYGESELLVPAKHQINDQTIRRITPENGISYIHILFERHQIVFSDGLPSESYHPAPNNLGAFSQDSQEEFYALFPEFVAYGPSARPSLKAWESAVLSI</sequence>
<reference evidence="2 3" key="1">
    <citation type="submission" date="2024-09" db="EMBL/GenBank/DDBJ databases">
        <authorList>
            <person name="Sun Q."/>
            <person name="Mori K."/>
        </authorList>
    </citation>
    <scope>NUCLEOTIDE SEQUENCE [LARGE SCALE GENOMIC DNA]</scope>
    <source>
        <strain evidence="2 3">CECT 8726</strain>
    </source>
</reference>
<proteinExistence type="predicted"/>
<protein>
    <submittedName>
        <fullName evidence="2">Hint domain-containing protein</fullName>
    </submittedName>
</protein>
<organism evidence="2 3">
    <name type="scientific">Pseudohalocynthiibacter aestuariivivens</name>
    <dbReference type="NCBI Taxonomy" id="1591409"/>
    <lineage>
        <taxon>Bacteria</taxon>
        <taxon>Pseudomonadati</taxon>
        <taxon>Pseudomonadota</taxon>
        <taxon>Alphaproteobacteria</taxon>
        <taxon>Rhodobacterales</taxon>
        <taxon>Paracoccaceae</taxon>
        <taxon>Pseudohalocynthiibacter</taxon>
    </lineage>
</organism>
<dbReference type="InterPro" id="IPR028992">
    <property type="entry name" value="Hedgehog/Intein_dom"/>
</dbReference>
<accession>A0ABV5JCG6</accession>
<dbReference type="Proteomes" id="UP001589683">
    <property type="component" value="Unassembled WGS sequence"/>
</dbReference>
<name>A0ABV5JCG6_9RHOB</name>
<dbReference type="InterPro" id="IPR036844">
    <property type="entry name" value="Hint_dom_sf"/>
</dbReference>
<evidence type="ECO:0000259" key="1">
    <source>
        <dbReference type="Pfam" id="PF13403"/>
    </source>
</evidence>
<dbReference type="EMBL" id="JBHMEA010000015">
    <property type="protein sequence ID" value="MFB9231156.1"/>
    <property type="molecule type" value="Genomic_DNA"/>
</dbReference>
<dbReference type="Pfam" id="PF13403">
    <property type="entry name" value="Hint_2"/>
    <property type="match status" value="1"/>
</dbReference>
<keyword evidence="3" id="KW-1185">Reference proteome</keyword>
<dbReference type="SUPFAM" id="SSF51294">
    <property type="entry name" value="Hedgehog/intein (Hint) domain"/>
    <property type="match status" value="1"/>
</dbReference>
<evidence type="ECO:0000313" key="3">
    <source>
        <dbReference type="Proteomes" id="UP001589683"/>
    </source>
</evidence>
<feature type="domain" description="Hedgehog/Intein (Hint)" evidence="1">
    <location>
        <begin position="154"/>
        <end position="300"/>
    </location>
</feature>
<dbReference type="RefSeq" id="WP_213890802.1">
    <property type="nucleotide sequence ID" value="NZ_JAGFNU010000014.1"/>
</dbReference>
<evidence type="ECO:0000313" key="2">
    <source>
        <dbReference type="EMBL" id="MFB9231156.1"/>
    </source>
</evidence>
<gene>
    <name evidence="2" type="ORF">ACFFUT_05055</name>
</gene>
<comment type="caution">
    <text evidence="2">The sequence shown here is derived from an EMBL/GenBank/DDBJ whole genome shotgun (WGS) entry which is preliminary data.</text>
</comment>